<keyword evidence="1" id="KW-0472">Membrane</keyword>
<evidence type="ECO:0000313" key="2">
    <source>
        <dbReference type="EMBL" id="MBC2770928.1"/>
    </source>
</evidence>
<keyword evidence="1" id="KW-1133">Transmembrane helix</keyword>
<dbReference type="AlphaFoldDB" id="A0A842HTG0"/>
<protein>
    <submittedName>
        <fullName evidence="2">Uncharacterized protein</fullName>
    </submittedName>
</protein>
<keyword evidence="1" id="KW-0812">Transmembrane</keyword>
<dbReference type="Proteomes" id="UP000545386">
    <property type="component" value="Unassembled WGS sequence"/>
</dbReference>
<feature type="transmembrane region" description="Helical" evidence="1">
    <location>
        <begin position="12"/>
        <end position="42"/>
    </location>
</feature>
<comment type="caution">
    <text evidence="2">The sequence shown here is derived from an EMBL/GenBank/DDBJ whole genome shotgun (WGS) entry which is preliminary data.</text>
</comment>
<gene>
    <name evidence="2" type="ORF">GTU67_13525</name>
</gene>
<organism evidence="2 3">
    <name type="scientific">Pusillimonas minor</name>
    <dbReference type="NCBI Taxonomy" id="2697024"/>
    <lineage>
        <taxon>Bacteria</taxon>
        <taxon>Pseudomonadati</taxon>
        <taxon>Pseudomonadota</taxon>
        <taxon>Betaproteobacteria</taxon>
        <taxon>Burkholderiales</taxon>
        <taxon>Alcaligenaceae</taxon>
        <taxon>Pusillimonas</taxon>
    </lineage>
</organism>
<dbReference type="RefSeq" id="WP_185780590.1">
    <property type="nucleotide sequence ID" value="NZ_JACJUU010000015.1"/>
</dbReference>
<reference evidence="2 3" key="1">
    <citation type="submission" date="2020-08" db="EMBL/GenBank/DDBJ databases">
        <title>Paraeoetvoesia sp. YC-7-48 draft genome sequence.</title>
        <authorList>
            <person name="Yao L."/>
        </authorList>
    </citation>
    <scope>NUCLEOTIDE SEQUENCE [LARGE SCALE GENOMIC DNA]</scope>
    <source>
        <strain evidence="3">YC-7-48</strain>
    </source>
</reference>
<evidence type="ECO:0000313" key="3">
    <source>
        <dbReference type="Proteomes" id="UP000545386"/>
    </source>
</evidence>
<name>A0A842HTG0_9BURK</name>
<accession>A0A842HTG0</accession>
<sequence>MNTFTQILRGLLFFVLAIFGMAMAFIFMVSTAIAIGILYIVAKIKGRPFGARAYWEARQRAAAASAGRYRPGAAKQASRFNKADVVDVEMREIR</sequence>
<evidence type="ECO:0000256" key="1">
    <source>
        <dbReference type="SAM" id="Phobius"/>
    </source>
</evidence>
<keyword evidence="3" id="KW-1185">Reference proteome</keyword>
<dbReference type="EMBL" id="JACJUU010000015">
    <property type="protein sequence ID" value="MBC2770928.1"/>
    <property type="molecule type" value="Genomic_DNA"/>
</dbReference>
<proteinExistence type="predicted"/>